<keyword evidence="8" id="KW-1185">Reference proteome</keyword>
<evidence type="ECO:0000256" key="6">
    <source>
        <dbReference type="SAM" id="Phobius"/>
    </source>
</evidence>
<evidence type="ECO:0000256" key="2">
    <source>
        <dbReference type="ARBA" id="ARBA00022475"/>
    </source>
</evidence>
<reference evidence="7 8" key="1">
    <citation type="submission" date="2019-03" db="EMBL/GenBank/DDBJ databases">
        <title>Arenimonas daejeonensis sp. nov., isolated from compost.</title>
        <authorList>
            <person name="Jeon C.O."/>
        </authorList>
    </citation>
    <scope>NUCLEOTIDE SEQUENCE [LARGE SCALE GENOMIC DNA]</scope>
    <source>
        <strain evidence="7 8">R29</strain>
    </source>
</reference>
<feature type="transmembrane region" description="Helical" evidence="6">
    <location>
        <begin position="104"/>
        <end position="124"/>
    </location>
</feature>
<dbReference type="Proteomes" id="UP000305760">
    <property type="component" value="Unassembled WGS sequence"/>
</dbReference>
<accession>A0A5C4RQX6</accession>
<keyword evidence="2" id="KW-1003">Cell membrane</keyword>
<organism evidence="7 8">
    <name type="scientific">Arenimonas terrae</name>
    <dbReference type="NCBI Taxonomy" id="2546226"/>
    <lineage>
        <taxon>Bacteria</taxon>
        <taxon>Pseudomonadati</taxon>
        <taxon>Pseudomonadota</taxon>
        <taxon>Gammaproteobacteria</taxon>
        <taxon>Lysobacterales</taxon>
        <taxon>Lysobacteraceae</taxon>
        <taxon>Arenimonas</taxon>
    </lineage>
</organism>
<dbReference type="AlphaFoldDB" id="A0A5C4RQX6"/>
<sequence>MRKNSTFSACSRRWRAAIISRLRRQPVRVSLLLNSLAAGRRFARKAVLLQLGTGLLAAAVAGLAWGAGHAAGAFTGAAAAALGTMGLARVALGGGVQPARVAYLRLLAGMLLKWLLVALLIYLALVRGRFPPLATLSGLVLALLVFPLAHLSGSATRQDTQGDK</sequence>
<dbReference type="EMBL" id="SMDR01000004">
    <property type="protein sequence ID" value="TNJ32947.1"/>
    <property type="molecule type" value="Genomic_DNA"/>
</dbReference>
<comment type="subcellular location">
    <subcellularLocation>
        <location evidence="1">Cell membrane</location>
        <topology evidence="1">Multi-pass membrane protein</topology>
    </subcellularLocation>
</comment>
<proteinExistence type="predicted"/>
<evidence type="ECO:0000256" key="3">
    <source>
        <dbReference type="ARBA" id="ARBA00022692"/>
    </source>
</evidence>
<evidence type="ECO:0000313" key="8">
    <source>
        <dbReference type="Proteomes" id="UP000305760"/>
    </source>
</evidence>
<evidence type="ECO:0000256" key="4">
    <source>
        <dbReference type="ARBA" id="ARBA00022989"/>
    </source>
</evidence>
<keyword evidence="3 6" id="KW-0812">Transmembrane</keyword>
<evidence type="ECO:0000256" key="1">
    <source>
        <dbReference type="ARBA" id="ARBA00004651"/>
    </source>
</evidence>
<feature type="transmembrane region" description="Helical" evidence="6">
    <location>
        <begin position="71"/>
        <end position="92"/>
    </location>
</feature>
<protein>
    <submittedName>
        <fullName evidence="7">ATP synthase I</fullName>
    </submittedName>
</protein>
<feature type="transmembrane region" description="Helical" evidence="6">
    <location>
        <begin position="130"/>
        <end position="149"/>
    </location>
</feature>
<evidence type="ECO:0000256" key="5">
    <source>
        <dbReference type="ARBA" id="ARBA00023136"/>
    </source>
</evidence>
<keyword evidence="4 6" id="KW-1133">Transmembrane helix</keyword>
<comment type="caution">
    <text evidence="7">The sequence shown here is derived from an EMBL/GenBank/DDBJ whole genome shotgun (WGS) entry which is preliminary data.</text>
</comment>
<dbReference type="GO" id="GO:0005886">
    <property type="term" value="C:plasma membrane"/>
    <property type="evidence" value="ECO:0007669"/>
    <property type="project" value="UniProtKB-SubCell"/>
</dbReference>
<dbReference type="InterPro" id="IPR005598">
    <property type="entry name" value="ATP_synth_I"/>
</dbReference>
<gene>
    <name evidence="7" type="ORF">E1B00_14655</name>
</gene>
<feature type="transmembrane region" description="Helical" evidence="6">
    <location>
        <begin position="46"/>
        <end position="65"/>
    </location>
</feature>
<name>A0A5C4RQX6_9GAMM</name>
<keyword evidence="5 6" id="KW-0472">Membrane</keyword>
<dbReference type="Pfam" id="PF03899">
    <property type="entry name" value="ATP-synt_I"/>
    <property type="match status" value="1"/>
</dbReference>
<evidence type="ECO:0000313" key="7">
    <source>
        <dbReference type="EMBL" id="TNJ32947.1"/>
    </source>
</evidence>